<dbReference type="Pfam" id="PF24138">
    <property type="entry name" value="TPR_TNPO3_IPO13_2nd"/>
    <property type="match status" value="1"/>
</dbReference>
<dbReference type="GO" id="GO:0031267">
    <property type="term" value="F:small GTPase binding"/>
    <property type="evidence" value="ECO:0007669"/>
    <property type="project" value="InterPro"/>
</dbReference>
<dbReference type="PANTHER" id="PTHR12363:SF42">
    <property type="entry name" value="TRANSPORTIN-3"/>
    <property type="match status" value="1"/>
</dbReference>
<dbReference type="GO" id="GO:0006606">
    <property type="term" value="P:protein import into nucleus"/>
    <property type="evidence" value="ECO:0007669"/>
    <property type="project" value="TreeGrafter"/>
</dbReference>
<sequence>MDNIDNVYQAFDCLSSQDTDQRHAADKWLLEFQRSIHAWSTCDKLLNDTERNYSATVFAAQTMRRKILMDFNELPQDNYDSLRDSLINHLKRLEPLDPVHYGTVVTQLALALADLYLQVPEWIGFIGHIVNIFATGTPGGINIMLSLLTVFPEELQGKDLRLGANRREAVQAELAGNFNIVVNLLTQVLNIDPNNTSIAKKVLQCINVWVNNPQNKTEGFAASPLLQNMLQLLNETNVQTDIYQANCEAISSTAFLAEDTRNHYQLAITLQQGIFATAQTFQTLMASEDFDKLASLSRVYIELAESFLEEIVNHTGGPLCDLRTIELVLMVVNYHDYALVELTFNIWYRLSEFIFQVTEDVNYAALMDSFRPYIEKYILALHRHCQIDVDQDGILDEKDDFSQFRNAASDSIKDVSFIMGTIALLKRILKLIQDNPSITWSELESALFIVSAVVNNVTNTQEEALPDFLHIIFSLPLNSHVSLLNTGAEFMGSFPEWFEDRNQLLNHSFRWLLSLCEHEELIKTTAESIDAICKIHYMFLREYFPALMTFLRSMERAHNYGPRMEQAAQAIIRYFSCAALLNDLPGADIVQQLEVLCDDSVRNLNELSNANRNGAPIVFNEDVPDAWKKAKSDPLIWLDRITSVFKTLKPWNSQKAFQVEHARHNGTPAMLETIPELQVPWLDLGRKIWNAISSTIEAYQDSSRIVEHACRCSRYLIRSMGMQSVRFVNDLATLIVKVYDAQPHSCFLYLASVIVDEYAVFDSVLPYLLEMGGVIARRSFQLFAKPNGLRDNPDTVDDLFRLAIRFVQKSPAAFFSIEFSKELFQCGIHALEVDHSEAHRSVTKFFTETIEAVRMAKQAGGQYPALDAVELLFTQYGEELVWYCLSGALFFVSHPLRKDLGEVLFELNRVYPERFSNWLRNGITRLQSERRLGATPAQLETYHARTISASRQSEAVTALRDLCKFYT</sequence>
<dbReference type="AlphaFoldDB" id="A0A914ZBY7"/>
<dbReference type="Pfam" id="PF24140">
    <property type="entry name" value="TPR_TNPO3_IPO13_3rd"/>
    <property type="match status" value="1"/>
</dbReference>
<dbReference type="SUPFAM" id="SSF48371">
    <property type="entry name" value="ARM repeat"/>
    <property type="match status" value="1"/>
</dbReference>
<dbReference type="InterPro" id="IPR011989">
    <property type="entry name" value="ARM-like"/>
</dbReference>
<dbReference type="Proteomes" id="UP000887577">
    <property type="component" value="Unplaced"/>
</dbReference>
<evidence type="ECO:0000313" key="3">
    <source>
        <dbReference type="WBParaSite" id="PSU_v2.g7765.t1"/>
    </source>
</evidence>
<organism evidence="2 3">
    <name type="scientific">Panagrolaimus superbus</name>
    <dbReference type="NCBI Taxonomy" id="310955"/>
    <lineage>
        <taxon>Eukaryota</taxon>
        <taxon>Metazoa</taxon>
        <taxon>Ecdysozoa</taxon>
        <taxon>Nematoda</taxon>
        <taxon>Chromadorea</taxon>
        <taxon>Rhabditida</taxon>
        <taxon>Tylenchina</taxon>
        <taxon>Panagrolaimomorpha</taxon>
        <taxon>Panagrolaimoidea</taxon>
        <taxon>Panagrolaimidae</taxon>
        <taxon>Panagrolaimus</taxon>
    </lineage>
</organism>
<evidence type="ECO:0000259" key="1">
    <source>
        <dbReference type="PROSITE" id="PS50166"/>
    </source>
</evidence>
<dbReference type="Gene3D" id="1.25.10.10">
    <property type="entry name" value="Leucine-rich Repeat Variant"/>
    <property type="match status" value="1"/>
</dbReference>
<dbReference type="GO" id="GO:0005737">
    <property type="term" value="C:cytoplasm"/>
    <property type="evidence" value="ECO:0007669"/>
    <property type="project" value="TreeGrafter"/>
</dbReference>
<proteinExistence type="predicted"/>
<keyword evidence="2" id="KW-1185">Reference proteome</keyword>
<evidence type="ECO:0000313" key="2">
    <source>
        <dbReference type="Proteomes" id="UP000887577"/>
    </source>
</evidence>
<name>A0A914ZBY7_9BILA</name>
<dbReference type="Pfam" id="PF24139">
    <property type="entry name" value="TPR_TNPO3_IPO13_4th"/>
    <property type="match status" value="1"/>
</dbReference>
<dbReference type="InterPro" id="IPR058537">
    <property type="entry name" value="TPR_TNPO3_IPO13_4th"/>
</dbReference>
<dbReference type="InterPro" id="IPR001494">
    <property type="entry name" value="Importin-beta_N"/>
</dbReference>
<accession>A0A914ZBY7</accession>
<feature type="domain" description="Importin N-terminal" evidence="1">
    <location>
        <begin position="25"/>
        <end position="92"/>
    </location>
</feature>
<reference evidence="3" key="1">
    <citation type="submission" date="2022-11" db="UniProtKB">
        <authorList>
            <consortium name="WormBaseParasite"/>
        </authorList>
    </citation>
    <scope>IDENTIFICATION</scope>
</reference>
<dbReference type="InterPro" id="IPR013598">
    <property type="entry name" value="Exportin-1/Importin-b-like"/>
</dbReference>
<dbReference type="InterPro" id="IPR016024">
    <property type="entry name" value="ARM-type_fold"/>
</dbReference>
<protein>
    <submittedName>
        <fullName evidence="3">Importin N-terminal domain-containing protein</fullName>
    </submittedName>
</protein>
<dbReference type="WBParaSite" id="PSU_v2.g7765.t1">
    <property type="protein sequence ID" value="PSU_v2.g7765.t1"/>
    <property type="gene ID" value="PSU_v2.g7765"/>
</dbReference>
<dbReference type="Pfam" id="PF03810">
    <property type="entry name" value="IBN_N"/>
    <property type="match status" value="1"/>
</dbReference>
<dbReference type="PROSITE" id="PS50166">
    <property type="entry name" value="IMPORTIN_B_NT"/>
    <property type="match status" value="1"/>
</dbReference>
<dbReference type="PANTHER" id="PTHR12363">
    <property type="entry name" value="TRANSPORTIN 3 AND IMPORTIN 13"/>
    <property type="match status" value="1"/>
</dbReference>
<dbReference type="InterPro" id="IPR057942">
    <property type="entry name" value="TPR_TNPO3_IPO13_3rd"/>
</dbReference>
<dbReference type="InterPro" id="IPR057941">
    <property type="entry name" value="TPR_TNPO3_IPO13_2nd"/>
</dbReference>
<dbReference type="Pfam" id="PF08389">
    <property type="entry name" value="Xpo1"/>
    <property type="match status" value="1"/>
</dbReference>
<dbReference type="SMART" id="SM00913">
    <property type="entry name" value="IBN_N"/>
    <property type="match status" value="1"/>
</dbReference>
<dbReference type="InterPro" id="IPR051345">
    <property type="entry name" value="Importin_beta-like_NTR"/>
</dbReference>